<dbReference type="InterPro" id="IPR050204">
    <property type="entry name" value="AraC_XylS_family_regulators"/>
</dbReference>
<keyword evidence="1" id="KW-0805">Transcription regulation</keyword>
<dbReference type="SMART" id="SM00342">
    <property type="entry name" value="HTH_ARAC"/>
    <property type="match status" value="1"/>
</dbReference>
<comment type="caution">
    <text evidence="5">The sequence shown here is derived from an EMBL/GenBank/DDBJ whole genome shotgun (WGS) entry which is preliminary data.</text>
</comment>
<reference evidence="5 6" key="1">
    <citation type="submission" date="2021-03" db="EMBL/GenBank/DDBJ databases">
        <title>Genomic Encyclopedia of Type Strains, Phase IV (KMG-IV): sequencing the most valuable type-strain genomes for metagenomic binning, comparative biology and taxonomic classification.</title>
        <authorList>
            <person name="Goeker M."/>
        </authorList>
    </citation>
    <scope>NUCLEOTIDE SEQUENCE [LARGE SCALE GENOMIC DNA]</scope>
    <source>
        <strain evidence="5 6">DSM 13372</strain>
    </source>
</reference>
<accession>A0ABS4R3Y9</accession>
<keyword evidence="3" id="KW-0804">Transcription</keyword>
<proteinExistence type="predicted"/>
<dbReference type="Proteomes" id="UP000730739">
    <property type="component" value="Unassembled WGS sequence"/>
</dbReference>
<dbReference type="EMBL" id="JAGILA010000004">
    <property type="protein sequence ID" value="MBP2237045.1"/>
    <property type="molecule type" value="Genomic_DNA"/>
</dbReference>
<protein>
    <submittedName>
        <fullName evidence="5">AraC family transcriptional regulator</fullName>
    </submittedName>
</protein>
<dbReference type="InterPro" id="IPR009057">
    <property type="entry name" value="Homeodomain-like_sf"/>
</dbReference>
<feature type="domain" description="HTH araC/xylS-type" evidence="4">
    <location>
        <begin position="186"/>
        <end position="284"/>
    </location>
</feature>
<evidence type="ECO:0000256" key="1">
    <source>
        <dbReference type="ARBA" id="ARBA00023015"/>
    </source>
</evidence>
<keyword evidence="2" id="KW-0238">DNA-binding</keyword>
<keyword evidence="6" id="KW-1185">Reference proteome</keyword>
<evidence type="ECO:0000256" key="3">
    <source>
        <dbReference type="ARBA" id="ARBA00023163"/>
    </source>
</evidence>
<dbReference type="InterPro" id="IPR018060">
    <property type="entry name" value="HTH_AraC"/>
</dbReference>
<dbReference type="PANTHER" id="PTHR46796:SF6">
    <property type="entry name" value="ARAC SUBFAMILY"/>
    <property type="match status" value="1"/>
</dbReference>
<organism evidence="5 6">
    <name type="scientific">Sinorhizobium kostiense</name>
    <dbReference type="NCBI Taxonomy" id="76747"/>
    <lineage>
        <taxon>Bacteria</taxon>
        <taxon>Pseudomonadati</taxon>
        <taxon>Pseudomonadota</taxon>
        <taxon>Alphaproteobacteria</taxon>
        <taxon>Hyphomicrobiales</taxon>
        <taxon>Rhizobiaceae</taxon>
        <taxon>Sinorhizobium/Ensifer group</taxon>
        <taxon>Sinorhizobium</taxon>
    </lineage>
</organism>
<evidence type="ECO:0000313" key="6">
    <source>
        <dbReference type="Proteomes" id="UP000730739"/>
    </source>
</evidence>
<dbReference type="PANTHER" id="PTHR46796">
    <property type="entry name" value="HTH-TYPE TRANSCRIPTIONAL ACTIVATOR RHAS-RELATED"/>
    <property type="match status" value="1"/>
</dbReference>
<gene>
    <name evidence="5" type="ORF">J2Z31_003559</name>
</gene>
<evidence type="ECO:0000256" key="2">
    <source>
        <dbReference type="ARBA" id="ARBA00023125"/>
    </source>
</evidence>
<sequence length="293" mass="32527">MAAILRGGRELRYTGLEQFPARGSYGGVDHCIAGARPYALEFANESDVICLLLGDIFSEAGFEDDGEETLLFRGETAAFHPRHGSVRVAASTVRHGFIAFSYSDDFQGCISDRGLDRVRSGGSVNNIRLKSLRHLACYARERLRFGRPLDPLEIQYLGGMVYIETLRGLHAVKPANASTLSDAEFDRLSAFIDAELEGDISCARLTGCVDLPLRVVFEGIKTRTGLPPYQFVLRRRVEQAQKLLMRSDFSIAEIAFRCGFASQQHMTSVLKRQLGHTPGQIRRATRARKSTSH</sequence>
<dbReference type="Gene3D" id="1.10.10.60">
    <property type="entry name" value="Homeodomain-like"/>
    <property type="match status" value="1"/>
</dbReference>
<dbReference type="SUPFAM" id="SSF46689">
    <property type="entry name" value="Homeodomain-like"/>
    <property type="match status" value="1"/>
</dbReference>
<evidence type="ECO:0000313" key="5">
    <source>
        <dbReference type="EMBL" id="MBP2237045.1"/>
    </source>
</evidence>
<name>A0ABS4R3Y9_9HYPH</name>
<dbReference type="Pfam" id="PF12833">
    <property type="entry name" value="HTH_18"/>
    <property type="match status" value="1"/>
</dbReference>
<dbReference type="PROSITE" id="PS01124">
    <property type="entry name" value="HTH_ARAC_FAMILY_2"/>
    <property type="match status" value="1"/>
</dbReference>
<evidence type="ECO:0000259" key="4">
    <source>
        <dbReference type="PROSITE" id="PS01124"/>
    </source>
</evidence>